<keyword evidence="1" id="KW-0547">Nucleotide-binding</keyword>
<dbReference type="Pfam" id="PF00196">
    <property type="entry name" value="GerE"/>
    <property type="match status" value="1"/>
</dbReference>
<keyword evidence="5" id="KW-1185">Reference proteome</keyword>
<feature type="domain" description="HTH luxR-type" evidence="3">
    <location>
        <begin position="854"/>
        <end position="919"/>
    </location>
</feature>
<dbReference type="InterPro" id="IPR000792">
    <property type="entry name" value="Tscrpt_reg_LuxR_C"/>
</dbReference>
<dbReference type="SUPFAM" id="SSF52540">
    <property type="entry name" value="P-loop containing nucleoside triphosphate hydrolases"/>
    <property type="match status" value="1"/>
</dbReference>
<evidence type="ECO:0000313" key="4">
    <source>
        <dbReference type="EMBL" id="GGY18110.1"/>
    </source>
</evidence>
<dbReference type="PANTHER" id="PTHR16305">
    <property type="entry name" value="TESTICULAR SOLUBLE ADENYLYL CYCLASE"/>
    <property type="match status" value="1"/>
</dbReference>
<dbReference type="InterPro" id="IPR036388">
    <property type="entry name" value="WH-like_DNA-bd_sf"/>
</dbReference>
<proteinExistence type="predicted"/>
<dbReference type="PRINTS" id="PR00038">
    <property type="entry name" value="HTHLUXR"/>
</dbReference>
<evidence type="ECO:0000256" key="2">
    <source>
        <dbReference type="ARBA" id="ARBA00022840"/>
    </source>
</evidence>
<dbReference type="InterPro" id="IPR041664">
    <property type="entry name" value="AAA_16"/>
</dbReference>
<dbReference type="PANTHER" id="PTHR16305:SF35">
    <property type="entry name" value="TRANSCRIPTIONAL ACTIVATOR DOMAIN"/>
    <property type="match status" value="1"/>
</dbReference>
<dbReference type="PROSITE" id="PS50043">
    <property type="entry name" value="HTH_LUXR_2"/>
    <property type="match status" value="1"/>
</dbReference>
<dbReference type="Gene3D" id="1.10.10.10">
    <property type="entry name" value="Winged helix-like DNA-binding domain superfamily/Winged helix DNA-binding domain"/>
    <property type="match status" value="1"/>
</dbReference>
<name>A0ABQ2ZLS0_9ACTN</name>
<dbReference type="InterPro" id="IPR027417">
    <property type="entry name" value="P-loop_NTPase"/>
</dbReference>
<dbReference type="RefSeq" id="WP_190026195.1">
    <property type="nucleotide sequence ID" value="NZ_BMUU01000001.1"/>
</dbReference>
<dbReference type="CDD" id="cd06170">
    <property type="entry name" value="LuxR_C_like"/>
    <property type="match status" value="1"/>
</dbReference>
<dbReference type="Pfam" id="PF13191">
    <property type="entry name" value="AAA_16"/>
    <property type="match status" value="1"/>
</dbReference>
<sequence>MTSDRGSSLTLVADVGAPRRKAADRAELLLRPGGRLVVHGPWGSGKSVLLSELGRRAVEAGEPVLRMTPAPGDQDLAHAALATLFAARPSAAAGAPAEGERRALVAAIGRGTPAHAAGDPLAVRLALTDLFAALARDRPALLLIDDAQWIDAAGAAALGHALRASAPERLRVVVAERGAHETPLAGRLCGDHAARLPLEPLTVDEVTDALNSHALPAGWAVRIHQHTGGNPALVRATVEGQLRQRADPWGRVAPPVPDSVRAAADAWLCTLDPGTRATLLTAALAHRPSPALLRRAGCADAAARHLAEARNAGIVRVEATGVVEFGARALRDAATHSMTRSVSSAAHLALAAAVDDPVRAVRHRLLASDAFDRALAESGESAARQAGSRGERALAAELLLLSADRTPAGRRAERMRRLAAAASHAAASGSFDLAVRVADAVRAAGAGRAEQVAALLALIDAGGQAMAELDDIIARAREQAGDDPALLAAVQLRVAVRTNLCDGLPGSARAAADRAVRMARNGGDLALEAAALSMRARMERITGHPGSTRTLARALALAVPAERVGIRNSPQYLAARHAVFDDRLGFARDALLRLLPLAERTGDAEDLQEVLRSLAEVDARAGACVQALEWSERALSQCAGAGLSPGPASYTAALAQSAGGSFAEAAAHATRGVRISREERDLVFTSRNLFALGTVRLVTGHLTQAAEALREVAVLEADQQVRDSTALRWQPELIETLVGLGRPDEAGALLARVRRAMGSPALNTGAGAALARAEAAYRDRGGEPDLARALLESALSQFRLLGLQLEEGRTLLQLARLERGRRRQAAAREATHRAHALFARIQAHPWTALLGRPAAPEAGPLTEAEAGLAAIVAEGATNQEAANRLHLSVKTVEAMLSRIYRKLAVRSRTELGPALRRLTPSG</sequence>
<dbReference type="EMBL" id="BMUU01000001">
    <property type="protein sequence ID" value="GGY18110.1"/>
    <property type="molecule type" value="Genomic_DNA"/>
</dbReference>
<evidence type="ECO:0000313" key="5">
    <source>
        <dbReference type="Proteomes" id="UP000600946"/>
    </source>
</evidence>
<dbReference type="Proteomes" id="UP000600946">
    <property type="component" value="Unassembled WGS sequence"/>
</dbReference>
<reference evidence="5" key="1">
    <citation type="journal article" date="2019" name="Int. J. Syst. Evol. Microbiol.">
        <title>The Global Catalogue of Microorganisms (GCM) 10K type strain sequencing project: providing services to taxonomists for standard genome sequencing and annotation.</title>
        <authorList>
            <consortium name="The Broad Institute Genomics Platform"/>
            <consortium name="The Broad Institute Genome Sequencing Center for Infectious Disease"/>
            <person name="Wu L."/>
            <person name="Ma J."/>
        </authorList>
    </citation>
    <scope>NUCLEOTIDE SEQUENCE [LARGE SCALE GENOMIC DNA]</scope>
    <source>
        <strain evidence="5">JCM 4594</strain>
    </source>
</reference>
<keyword evidence="2" id="KW-0067">ATP-binding</keyword>
<accession>A0ABQ2ZLS0</accession>
<dbReference type="InterPro" id="IPR016032">
    <property type="entry name" value="Sig_transdc_resp-reg_C-effctor"/>
</dbReference>
<gene>
    <name evidence="4" type="ORF">GCM10010326_08330</name>
</gene>
<evidence type="ECO:0000259" key="3">
    <source>
        <dbReference type="PROSITE" id="PS50043"/>
    </source>
</evidence>
<dbReference type="SUPFAM" id="SSF46894">
    <property type="entry name" value="C-terminal effector domain of the bipartite response regulators"/>
    <property type="match status" value="1"/>
</dbReference>
<dbReference type="InterPro" id="IPR011990">
    <property type="entry name" value="TPR-like_helical_dom_sf"/>
</dbReference>
<organism evidence="4 5">
    <name type="scientific">Streptomyces xanthochromogenes</name>
    <dbReference type="NCBI Taxonomy" id="67384"/>
    <lineage>
        <taxon>Bacteria</taxon>
        <taxon>Bacillati</taxon>
        <taxon>Actinomycetota</taxon>
        <taxon>Actinomycetes</taxon>
        <taxon>Kitasatosporales</taxon>
        <taxon>Streptomycetaceae</taxon>
        <taxon>Streptomyces</taxon>
    </lineage>
</organism>
<comment type="caution">
    <text evidence="4">The sequence shown here is derived from an EMBL/GenBank/DDBJ whole genome shotgun (WGS) entry which is preliminary data.</text>
</comment>
<dbReference type="Gene3D" id="1.25.40.10">
    <property type="entry name" value="Tetratricopeptide repeat domain"/>
    <property type="match status" value="1"/>
</dbReference>
<evidence type="ECO:0000256" key="1">
    <source>
        <dbReference type="ARBA" id="ARBA00022741"/>
    </source>
</evidence>
<protein>
    <submittedName>
        <fullName evidence="4">Transcriptional regulator</fullName>
    </submittedName>
</protein>
<dbReference type="SMART" id="SM00421">
    <property type="entry name" value="HTH_LUXR"/>
    <property type="match status" value="1"/>
</dbReference>
<dbReference type="GeneID" id="96295814"/>
<dbReference type="SUPFAM" id="SSF48452">
    <property type="entry name" value="TPR-like"/>
    <property type="match status" value="1"/>
</dbReference>